<evidence type="ECO:0000313" key="2">
    <source>
        <dbReference type="EMBL" id="TGZ82646.1"/>
    </source>
</evidence>
<protein>
    <submittedName>
        <fullName evidence="2">Uncharacterized protein</fullName>
    </submittedName>
</protein>
<feature type="region of interest" description="Disordered" evidence="1">
    <location>
        <begin position="103"/>
        <end position="145"/>
    </location>
</feature>
<dbReference type="Proteomes" id="UP000298138">
    <property type="component" value="Unassembled WGS sequence"/>
</dbReference>
<organism evidence="2 3">
    <name type="scientific">Ascodesmis nigricans</name>
    <dbReference type="NCBI Taxonomy" id="341454"/>
    <lineage>
        <taxon>Eukaryota</taxon>
        <taxon>Fungi</taxon>
        <taxon>Dikarya</taxon>
        <taxon>Ascomycota</taxon>
        <taxon>Pezizomycotina</taxon>
        <taxon>Pezizomycetes</taxon>
        <taxon>Pezizales</taxon>
        <taxon>Ascodesmidaceae</taxon>
        <taxon>Ascodesmis</taxon>
    </lineage>
</organism>
<dbReference type="InParanoid" id="A0A4S2N123"/>
<keyword evidence="3" id="KW-1185">Reference proteome</keyword>
<evidence type="ECO:0000313" key="3">
    <source>
        <dbReference type="Proteomes" id="UP000298138"/>
    </source>
</evidence>
<dbReference type="EMBL" id="ML220114">
    <property type="protein sequence ID" value="TGZ82646.1"/>
    <property type="molecule type" value="Genomic_DNA"/>
</dbReference>
<gene>
    <name evidence="2" type="ORF">EX30DRAFT_383898</name>
</gene>
<accession>A0A4S2N123</accession>
<proteinExistence type="predicted"/>
<feature type="compositionally biased region" description="Low complexity" evidence="1">
    <location>
        <begin position="106"/>
        <end position="115"/>
    </location>
</feature>
<reference evidence="2 3" key="1">
    <citation type="submission" date="2019-04" db="EMBL/GenBank/DDBJ databases">
        <title>Comparative genomics and transcriptomics to analyze fruiting body development in filamentous ascomycetes.</title>
        <authorList>
            <consortium name="DOE Joint Genome Institute"/>
            <person name="Lutkenhaus R."/>
            <person name="Traeger S."/>
            <person name="Breuer J."/>
            <person name="Kuo A."/>
            <person name="Lipzen A."/>
            <person name="Pangilinan J."/>
            <person name="Dilworth D."/>
            <person name="Sandor L."/>
            <person name="Poggeler S."/>
            <person name="Barry K."/>
            <person name="Grigoriev I.V."/>
            <person name="Nowrousian M."/>
        </authorList>
    </citation>
    <scope>NUCLEOTIDE SEQUENCE [LARGE SCALE GENOMIC DNA]</scope>
    <source>
        <strain evidence="2 3">CBS 389.68</strain>
    </source>
</reference>
<dbReference type="AlphaFoldDB" id="A0A4S2N123"/>
<evidence type="ECO:0000256" key="1">
    <source>
        <dbReference type="SAM" id="MobiDB-lite"/>
    </source>
</evidence>
<name>A0A4S2N123_9PEZI</name>
<sequence>MVSPHRGLLGLQDSKDIPGWNTQICPQYRLDTFSKGALWMVVLRGTRYSCHELGPPAPDPLHLLNDAVCQLHYSQAIISTERFRSHYDTEEFLSLLPTPPSRLDDSLSSTSRPPLHTFSSAPRETKAAPVMRRVRPSSTHDMKDPGEDLAAVLSRRSRPSFATSKIHDKNRSIRHATGASDTVVRNLLAPTFLLENHAYECVGVTSANSGHSYAVNAV</sequence>